<proteinExistence type="predicted"/>
<comment type="caution">
    <text evidence="1">The sequence shown here is derived from an EMBL/GenBank/DDBJ whole genome shotgun (WGS) entry which is preliminary data.</text>
</comment>
<name>A0A8X7CDG0_9ARAC</name>
<organism evidence="1 2">
    <name type="scientific">Trichonephila inaurata madagascariensis</name>
    <dbReference type="NCBI Taxonomy" id="2747483"/>
    <lineage>
        <taxon>Eukaryota</taxon>
        <taxon>Metazoa</taxon>
        <taxon>Ecdysozoa</taxon>
        <taxon>Arthropoda</taxon>
        <taxon>Chelicerata</taxon>
        <taxon>Arachnida</taxon>
        <taxon>Araneae</taxon>
        <taxon>Araneomorphae</taxon>
        <taxon>Entelegynae</taxon>
        <taxon>Araneoidea</taxon>
        <taxon>Nephilidae</taxon>
        <taxon>Trichonephila</taxon>
        <taxon>Trichonephila inaurata</taxon>
    </lineage>
</organism>
<dbReference type="AlphaFoldDB" id="A0A8X7CDG0"/>
<sequence>IEWALNTIRIFDITPLPERKSFKYHPLAHESTEGMFQQGVAERLPDAIKRGFCRETVMEASDD</sequence>
<evidence type="ECO:0000313" key="1">
    <source>
        <dbReference type="EMBL" id="GFY62255.1"/>
    </source>
</evidence>
<dbReference type="EMBL" id="BMAV01014155">
    <property type="protein sequence ID" value="GFY62255.1"/>
    <property type="molecule type" value="Genomic_DNA"/>
</dbReference>
<keyword evidence="2" id="KW-1185">Reference proteome</keyword>
<feature type="non-terminal residue" evidence="1">
    <location>
        <position position="1"/>
    </location>
</feature>
<dbReference type="Proteomes" id="UP000886998">
    <property type="component" value="Unassembled WGS sequence"/>
</dbReference>
<evidence type="ECO:0000313" key="2">
    <source>
        <dbReference type="Proteomes" id="UP000886998"/>
    </source>
</evidence>
<reference evidence="1" key="1">
    <citation type="submission" date="2020-08" db="EMBL/GenBank/DDBJ databases">
        <title>Multicomponent nature underlies the extraordinary mechanical properties of spider dragline silk.</title>
        <authorList>
            <person name="Kono N."/>
            <person name="Nakamura H."/>
            <person name="Mori M."/>
            <person name="Yoshida Y."/>
            <person name="Ohtoshi R."/>
            <person name="Malay A.D."/>
            <person name="Moran D.A.P."/>
            <person name="Tomita M."/>
            <person name="Numata K."/>
            <person name="Arakawa K."/>
        </authorList>
    </citation>
    <scope>NUCLEOTIDE SEQUENCE</scope>
</reference>
<accession>A0A8X7CDG0</accession>
<gene>
    <name evidence="1" type="ORF">TNIN_268561</name>
</gene>
<protein>
    <submittedName>
        <fullName evidence="1">Uncharacterized protein</fullName>
    </submittedName>
</protein>